<comment type="caution">
    <text evidence="3">The sequence shown here is derived from an EMBL/GenBank/DDBJ whole genome shotgun (WGS) entry which is preliminary data.</text>
</comment>
<dbReference type="InterPro" id="IPR025164">
    <property type="entry name" value="Toastrack_DUF4097"/>
</dbReference>
<evidence type="ECO:0000259" key="2">
    <source>
        <dbReference type="Pfam" id="PF13349"/>
    </source>
</evidence>
<evidence type="ECO:0000313" key="3">
    <source>
        <dbReference type="EMBL" id="OBR68262.1"/>
    </source>
</evidence>
<feature type="domain" description="DUF4097" evidence="2">
    <location>
        <begin position="57"/>
        <end position="263"/>
    </location>
</feature>
<organism evidence="3 4">
    <name type="scientific">Paenibacillus oryzae</name>
    <dbReference type="NCBI Taxonomy" id="1844972"/>
    <lineage>
        <taxon>Bacteria</taxon>
        <taxon>Bacillati</taxon>
        <taxon>Bacillota</taxon>
        <taxon>Bacilli</taxon>
        <taxon>Bacillales</taxon>
        <taxon>Paenibacillaceae</taxon>
        <taxon>Paenibacillus</taxon>
    </lineage>
</organism>
<gene>
    <name evidence="3" type="ORF">A7K91_14445</name>
</gene>
<name>A0A1A5YRL5_9BACL</name>
<dbReference type="OrthoDB" id="2653282at2"/>
<dbReference type="STRING" id="1844972.A7K91_14445"/>
<dbReference type="Pfam" id="PF13349">
    <property type="entry name" value="DUF4097"/>
    <property type="match status" value="1"/>
</dbReference>
<evidence type="ECO:0000313" key="4">
    <source>
        <dbReference type="Proteomes" id="UP000092024"/>
    </source>
</evidence>
<evidence type="ECO:0000256" key="1">
    <source>
        <dbReference type="SAM" id="Phobius"/>
    </source>
</evidence>
<dbReference type="Gene3D" id="2.160.20.120">
    <property type="match status" value="1"/>
</dbReference>
<sequence length="344" mass="36840">MKFKTFIGLLLVIIGVAGVVYVYLDRGNDNVLAKLDNIADRLLEEVNLERSSEVDNIKDIVIDSGSTNVTVVKGDSTQAVATLKGKATPNIAKKINLEMLRSGDKLIIEIDQKGWSFGVNWMSEGLRIELPETVWDNVTIDVGSGNIDIAEFHAEQLVIDSGSGNLTLSNLELGKLKLDSGSGNVSIHDSRTKELKAKASSGNMKLGDVIGDSIELKLGSGKLEVERYTAESLTFESSSGNVRLIDGRAKVDGKTSSGNITLEAENLFYDTSLKASSGRVLIALDENPESLAVEFKAGSGIAKIKKNGFTYNKESSDHDYLDAVIGAGNIKLKVATGSGNITLE</sequence>
<dbReference type="PANTHER" id="PTHR34094">
    <property type="match status" value="1"/>
</dbReference>
<keyword evidence="1" id="KW-0812">Transmembrane</keyword>
<dbReference type="PANTHER" id="PTHR34094:SF1">
    <property type="entry name" value="PROTEIN FAM185A"/>
    <property type="match status" value="1"/>
</dbReference>
<reference evidence="3 4" key="1">
    <citation type="submission" date="2016-05" db="EMBL/GenBank/DDBJ databases">
        <title>Paenibacillus oryzae. sp. nov., isolated from the rice root.</title>
        <authorList>
            <person name="Zhang J."/>
            <person name="Zhang X."/>
        </authorList>
    </citation>
    <scope>NUCLEOTIDE SEQUENCE [LARGE SCALE GENOMIC DNA]</scope>
    <source>
        <strain evidence="3 4">1DrF-4</strain>
    </source>
</reference>
<keyword evidence="4" id="KW-1185">Reference proteome</keyword>
<dbReference type="Proteomes" id="UP000092024">
    <property type="component" value="Unassembled WGS sequence"/>
</dbReference>
<feature type="transmembrane region" description="Helical" evidence="1">
    <location>
        <begin position="6"/>
        <end position="24"/>
    </location>
</feature>
<keyword evidence="1" id="KW-1133">Transmembrane helix</keyword>
<dbReference type="AlphaFoldDB" id="A0A1A5YRL5"/>
<dbReference type="RefSeq" id="WP_068679318.1">
    <property type="nucleotide sequence ID" value="NZ_LYPA01000027.1"/>
</dbReference>
<accession>A0A1A5YRL5</accession>
<protein>
    <recommendedName>
        <fullName evidence="2">DUF4097 domain-containing protein</fullName>
    </recommendedName>
</protein>
<proteinExistence type="predicted"/>
<dbReference type="EMBL" id="LYPA01000027">
    <property type="protein sequence ID" value="OBR68262.1"/>
    <property type="molecule type" value="Genomic_DNA"/>
</dbReference>
<keyword evidence="1" id="KW-0472">Membrane</keyword>